<gene>
    <name evidence="1" type="ORF">NCTC11388_02252</name>
</gene>
<evidence type="ECO:0008006" key="3">
    <source>
        <dbReference type="Google" id="ProtNLM"/>
    </source>
</evidence>
<dbReference type="Proteomes" id="UP000254893">
    <property type="component" value="Unassembled WGS sequence"/>
</dbReference>
<protein>
    <recommendedName>
        <fullName evidence="3">Capsule polysaccharide biosynthesis protein</fullName>
    </recommendedName>
</protein>
<dbReference type="InterPro" id="IPR043148">
    <property type="entry name" value="TagF_C"/>
</dbReference>
<dbReference type="Gene3D" id="3.40.50.12580">
    <property type="match status" value="1"/>
</dbReference>
<evidence type="ECO:0000313" key="2">
    <source>
        <dbReference type="Proteomes" id="UP000254893"/>
    </source>
</evidence>
<dbReference type="RefSeq" id="WP_115170167.1">
    <property type="nucleotide sequence ID" value="NZ_UGYW01000002.1"/>
</dbReference>
<dbReference type="EMBL" id="UGYW01000002">
    <property type="protein sequence ID" value="SUJ13105.1"/>
    <property type="molecule type" value="Genomic_DNA"/>
</dbReference>
<evidence type="ECO:0000313" key="1">
    <source>
        <dbReference type="EMBL" id="SUJ13105.1"/>
    </source>
</evidence>
<accession>A0A380C743</accession>
<name>A0A380C743_SPHSI</name>
<sequence length="461" mass="54433">MSVDKERILEDPDLFFKMELDYNLFNIRSNKDIPLWDIFRAEVWNYIIYKEDIKSKPRPSVGAASKMFTFVKQVLSLLKILVRKDYFFFGVSRFVDQEGRYYDPYLESIKPLISNRFLLYETVTGKPKYRENGIQDITFYLLKAFRSFYWNKYVSDIAVRDLNLIICALRETYGYEVVSRDTLLDIYFKFKVHYYFYKFLFRFGRFKAIFLHQNGFQKGLIFAAQKLGLPVLEFQHADVIEFNVVWHYGTEPNDRCDIIFPDLFLTYSNFWSESNNIPAQAVEIGTAIHNISGSHVGGDAVAIISTKEHEDELNVLTMSLAKLHPSISFQYKLHPAQYDSIHEYEELFSKYGNINVVPTQMNISDLVERTDHYIVIYSSVIFELLQSKKHVYLFERQNYWFFRKFFGLQGVTLFKSSSDFRLSNSPNGGMQNLKFYKPLQLDQLESILLLYPKLRVSNDKE</sequence>
<dbReference type="AlphaFoldDB" id="A0A380C743"/>
<proteinExistence type="predicted"/>
<organism evidence="1 2">
    <name type="scientific">Sphingobacterium spiritivorum</name>
    <name type="common">Flavobacterium spiritivorum</name>
    <dbReference type="NCBI Taxonomy" id="258"/>
    <lineage>
        <taxon>Bacteria</taxon>
        <taxon>Pseudomonadati</taxon>
        <taxon>Bacteroidota</taxon>
        <taxon>Sphingobacteriia</taxon>
        <taxon>Sphingobacteriales</taxon>
        <taxon>Sphingobacteriaceae</taxon>
        <taxon>Sphingobacterium</taxon>
    </lineage>
</organism>
<reference evidence="1 2" key="1">
    <citation type="submission" date="2018-06" db="EMBL/GenBank/DDBJ databases">
        <authorList>
            <consortium name="Pathogen Informatics"/>
            <person name="Doyle S."/>
        </authorList>
    </citation>
    <scope>NUCLEOTIDE SEQUENCE [LARGE SCALE GENOMIC DNA]</scope>
    <source>
        <strain evidence="1 2">NCTC11388</strain>
    </source>
</reference>